<keyword evidence="2 4" id="KW-0442">Lipid degradation</keyword>
<comment type="cofactor">
    <cofactor evidence="6">
        <name>Ca(2+)</name>
        <dbReference type="ChEBI" id="CHEBI:29108"/>
    </cofactor>
    <text evidence="6">Binds 1 Ca(2+) ion per subunit.</text>
</comment>
<feature type="compositionally biased region" description="Polar residues" evidence="9">
    <location>
        <begin position="487"/>
        <end position="497"/>
    </location>
</feature>
<accession>A0AAV7JZ47</accession>
<dbReference type="SMART" id="SM00149">
    <property type="entry name" value="PLCYc"/>
    <property type="match status" value="1"/>
</dbReference>
<dbReference type="PIRSF" id="PIRSF000956">
    <property type="entry name" value="PLC-beta"/>
    <property type="match status" value="1"/>
</dbReference>
<protein>
    <recommendedName>
        <fullName evidence="4">1-phosphatidylinositol 4,5-bisphosphate phosphodiesterase</fullName>
        <ecNumber evidence="4">3.1.4.11</ecNumber>
    </recommendedName>
</protein>
<dbReference type="GO" id="GO:0046488">
    <property type="term" value="P:phosphatidylinositol metabolic process"/>
    <property type="evidence" value="ECO:0007669"/>
    <property type="project" value="TreeGrafter"/>
</dbReference>
<dbReference type="Pfam" id="PF17787">
    <property type="entry name" value="PH_14"/>
    <property type="match status" value="1"/>
</dbReference>
<dbReference type="Pfam" id="PF00387">
    <property type="entry name" value="PI-PLC-Y"/>
    <property type="match status" value="1"/>
</dbReference>
<evidence type="ECO:0000256" key="8">
    <source>
        <dbReference type="SAM" id="Coils"/>
    </source>
</evidence>
<dbReference type="PRINTS" id="PR00390">
    <property type="entry name" value="PHPHLIPASEC"/>
</dbReference>
<dbReference type="InterPro" id="IPR016280">
    <property type="entry name" value="PLC-beta"/>
</dbReference>
<dbReference type="SUPFAM" id="SSF47473">
    <property type="entry name" value="EF-hand"/>
    <property type="match status" value="1"/>
</dbReference>
<dbReference type="InterPro" id="IPR000909">
    <property type="entry name" value="PLipase_C_PInositol-sp_X_dom"/>
</dbReference>
<reference evidence="11 12" key="1">
    <citation type="journal article" date="2023" name="BMC Biol.">
        <title>The compact genome of the sponge Oopsacas minuta (Hexactinellida) is lacking key metazoan core genes.</title>
        <authorList>
            <person name="Santini S."/>
            <person name="Schenkelaars Q."/>
            <person name="Jourda C."/>
            <person name="Duchesne M."/>
            <person name="Belahbib H."/>
            <person name="Rocher C."/>
            <person name="Selva M."/>
            <person name="Riesgo A."/>
            <person name="Vervoort M."/>
            <person name="Leys S.P."/>
            <person name="Kodjabachian L."/>
            <person name="Le Bivic A."/>
            <person name="Borchiellini C."/>
            <person name="Claverie J.M."/>
            <person name="Renard E."/>
        </authorList>
    </citation>
    <scope>NUCLEOTIDE SEQUENCE [LARGE SCALE GENOMIC DNA]</scope>
    <source>
        <strain evidence="11">SPO-2</strain>
    </source>
</reference>
<dbReference type="Gene3D" id="2.30.29.240">
    <property type="match status" value="1"/>
</dbReference>
<dbReference type="PROSITE" id="PS50007">
    <property type="entry name" value="PIPLC_X_DOMAIN"/>
    <property type="match status" value="1"/>
</dbReference>
<comment type="catalytic activity">
    <reaction evidence="4 7">
        <text>a 1,2-diacyl-sn-glycero-3-phospho-(1D-myo-inositol-4,5-bisphosphate) + H2O = 1D-myo-inositol 1,4,5-trisphosphate + a 1,2-diacyl-sn-glycerol + H(+)</text>
        <dbReference type="Rhea" id="RHEA:33179"/>
        <dbReference type="ChEBI" id="CHEBI:15377"/>
        <dbReference type="ChEBI" id="CHEBI:15378"/>
        <dbReference type="ChEBI" id="CHEBI:17815"/>
        <dbReference type="ChEBI" id="CHEBI:58456"/>
        <dbReference type="ChEBI" id="CHEBI:203600"/>
        <dbReference type="EC" id="3.1.4.11"/>
    </reaction>
</comment>
<dbReference type="GO" id="GO:0016042">
    <property type="term" value="P:lipid catabolic process"/>
    <property type="evidence" value="ECO:0007669"/>
    <property type="project" value="UniProtKB-KW"/>
</dbReference>
<dbReference type="Pfam" id="PF00388">
    <property type="entry name" value="PI-PLC-X"/>
    <property type="match status" value="1"/>
</dbReference>
<evidence type="ECO:0000313" key="11">
    <source>
        <dbReference type="EMBL" id="KAI6654227.1"/>
    </source>
</evidence>
<keyword evidence="1 4" id="KW-0378">Hydrolase</keyword>
<feature type="binding site" evidence="6">
    <location>
        <position position="428"/>
    </location>
    <ligand>
        <name>Ca(2+)</name>
        <dbReference type="ChEBI" id="CHEBI:29108"/>
    </ligand>
</feature>
<keyword evidence="3 4" id="KW-0443">Lipid metabolism</keyword>
<feature type="compositionally biased region" description="Polar residues" evidence="9">
    <location>
        <begin position="887"/>
        <end position="903"/>
    </location>
</feature>
<dbReference type="AlphaFoldDB" id="A0AAV7JZ47"/>
<feature type="binding site" evidence="6">
    <location>
        <position position="380"/>
    </location>
    <ligand>
        <name>Ca(2+)</name>
        <dbReference type="ChEBI" id="CHEBI:29108"/>
    </ligand>
</feature>
<dbReference type="Gene3D" id="1.10.238.10">
    <property type="entry name" value="EF-hand"/>
    <property type="match status" value="1"/>
</dbReference>
<keyword evidence="4" id="KW-0807">Transducer</keyword>
<dbReference type="InterPro" id="IPR017946">
    <property type="entry name" value="PLC-like_Pdiesterase_TIM-brl"/>
</dbReference>
<dbReference type="GO" id="GO:0005509">
    <property type="term" value="F:calcium ion binding"/>
    <property type="evidence" value="ECO:0007669"/>
    <property type="project" value="UniProtKB-UniRule"/>
</dbReference>
<feature type="binding site" evidence="6">
    <location>
        <position position="382"/>
    </location>
    <ligand>
        <name>Ca(2+)</name>
        <dbReference type="ChEBI" id="CHEBI:29108"/>
    </ligand>
</feature>
<feature type="active site" evidence="5">
    <location>
        <position position="350"/>
    </location>
</feature>
<dbReference type="PANTHER" id="PTHR10336:SF36">
    <property type="entry name" value="1-PHOSPHATIDYLINOSITOL 4,5-BISPHOSPHATE PHOSPHODIESTERASE BETA-4"/>
    <property type="match status" value="1"/>
</dbReference>
<dbReference type="Proteomes" id="UP001165289">
    <property type="component" value="Unassembled WGS sequence"/>
</dbReference>
<keyword evidence="12" id="KW-1185">Reference proteome</keyword>
<dbReference type="SUPFAM" id="SSF51695">
    <property type="entry name" value="PLC-like phosphodiesterases"/>
    <property type="match status" value="1"/>
</dbReference>
<evidence type="ECO:0000256" key="4">
    <source>
        <dbReference type="PIRNR" id="PIRNR000956"/>
    </source>
</evidence>
<proteinExistence type="predicted"/>
<dbReference type="InterPro" id="IPR001192">
    <property type="entry name" value="PI-PLC_fam"/>
</dbReference>
<dbReference type="InterPro" id="IPR011992">
    <property type="entry name" value="EF-hand-dom_pair"/>
</dbReference>
<evidence type="ECO:0000256" key="1">
    <source>
        <dbReference type="ARBA" id="ARBA00022801"/>
    </source>
</evidence>
<dbReference type="SUPFAM" id="SSF49562">
    <property type="entry name" value="C2 domain (Calcium/lipid-binding domain, CaLB)"/>
    <property type="match status" value="1"/>
</dbReference>
<feature type="region of interest" description="Disordered" evidence="9">
    <location>
        <begin position="481"/>
        <end position="513"/>
    </location>
</feature>
<dbReference type="InterPro" id="IPR037862">
    <property type="entry name" value="PLC-beta_PH"/>
</dbReference>
<dbReference type="PANTHER" id="PTHR10336">
    <property type="entry name" value="PHOSPHOINOSITIDE-SPECIFIC PHOSPHOLIPASE C FAMILY PROTEIN"/>
    <property type="match status" value="1"/>
</dbReference>
<evidence type="ECO:0000256" key="3">
    <source>
        <dbReference type="ARBA" id="ARBA00023098"/>
    </source>
</evidence>
<dbReference type="GO" id="GO:0048015">
    <property type="term" value="P:phosphatidylinositol-mediated signaling"/>
    <property type="evidence" value="ECO:0007669"/>
    <property type="project" value="TreeGrafter"/>
</dbReference>
<dbReference type="PROSITE" id="PS50008">
    <property type="entry name" value="PIPLC_Y_DOMAIN"/>
    <property type="match status" value="1"/>
</dbReference>
<dbReference type="InterPro" id="IPR035892">
    <property type="entry name" value="C2_domain_sf"/>
</dbReference>
<dbReference type="GO" id="GO:0004435">
    <property type="term" value="F:phosphatidylinositol-4,5-bisphosphate phospholipase C activity"/>
    <property type="evidence" value="ECO:0007669"/>
    <property type="project" value="UniProtKB-UniRule"/>
</dbReference>
<evidence type="ECO:0000259" key="10">
    <source>
        <dbReference type="PROSITE" id="PS50008"/>
    </source>
</evidence>
<dbReference type="EMBL" id="JAKMXF010000222">
    <property type="protein sequence ID" value="KAI6654227.1"/>
    <property type="molecule type" value="Genomic_DNA"/>
</dbReference>
<keyword evidence="8" id="KW-0175">Coiled coil</keyword>
<evidence type="ECO:0000256" key="2">
    <source>
        <dbReference type="ARBA" id="ARBA00022963"/>
    </source>
</evidence>
<evidence type="ECO:0000256" key="6">
    <source>
        <dbReference type="PIRSR" id="PIRSR000956-2"/>
    </source>
</evidence>
<name>A0AAV7JZ47_9METZ</name>
<feature type="domain" description="PI-PLC Y-box" evidence="10">
    <location>
        <begin position="518"/>
        <end position="634"/>
    </location>
</feature>
<dbReference type="Gene3D" id="2.60.40.150">
    <property type="entry name" value="C2 domain"/>
    <property type="match status" value="1"/>
</dbReference>
<evidence type="ECO:0000256" key="9">
    <source>
        <dbReference type="SAM" id="MobiDB-lite"/>
    </source>
</evidence>
<dbReference type="CDD" id="cd08591">
    <property type="entry name" value="PI-PLCc_beta"/>
    <property type="match status" value="1"/>
</dbReference>
<feature type="compositionally biased region" description="Basic and acidic residues" evidence="9">
    <location>
        <begin position="833"/>
        <end position="842"/>
    </location>
</feature>
<keyword evidence="6" id="KW-0106">Calcium</keyword>
<dbReference type="SUPFAM" id="SSF50729">
    <property type="entry name" value="PH domain-like"/>
    <property type="match status" value="1"/>
</dbReference>
<dbReference type="GO" id="GO:0051209">
    <property type="term" value="P:release of sequestered calcium ion into cytosol"/>
    <property type="evidence" value="ECO:0007669"/>
    <property type="project" value="TreeGrafter"/>
</dbReference>
<evidence type="ECO:0000313" key="12">
    <source>
        <dbReference type="Proteomes" id="UP001165289"/>
    </source>
</evidence>
<dbReference type="CDD" id="cd00275">
    <property type="entry name" value="C2_PLC_like"/>
    <property type="match status" value="1"/>
</dbReference>
<evidence type="ECO:0000256" key="7">
    <source>
        <dbReference type="RuleBase" id="RU361133"/>
    </source>
</evidence>
<evidence type="ECO:0000256" key="5">
    <source>
        <dbReference type="PIRSR" id="PIRSR000956-1"/>
    </source>
</evidence>
<feature type="coiled-coil region" evidence="8">
    <location>
        <begin position="973"/>
        <end position="1049"/>
    </location>
</feature>
<feature type="binding site" evidence="6">
    <location>
        <position position="351"/>
    </location>
    <ligand>
        <name>Ca(2+)</name>
        <dbReference type="ChEBI" id="CHEBI:29108"/>
    </ligand>
</feature>
<gene>
    <name evidence="11" type="ORF">LOD99_626</name>
</gene>
<keyword evidence="6" id="KW-0479">Metal-binding</keyword>
<dbReference type="InterPro" id="IPR001711">
    <property type="entry name" value="PLipase_C_Pinositol-sp_Y"/>
</dbReference>
<dbReference type="SMART" id="SM00148">
    <property type="entry name" value="PLCXc"/>
    <property type="match status" value="1"/>
</dbReference>
<organism evidence="11 12">
    <name type="scientific">Oopsacas minuta</name>
    <dbReference type="NCBI Taxonomy" id="111878"/>
    <lineage>
        <taxon>Eukaryota</taxon>
        <taxon>Metazoa</taxon>
        <taxon>Porifera</taxon>
        <taxon>Hexactinellida</taxon>
        <taxon>Hexasterophora</taxon>
        <taxon>Lyssacinosida</taxon>
        <taxon>Leucopsacidae</taxon>
        <taxon>Oopsacas</taxon>
    </lineage>
</organism>
<dbReference type="Gene3D" id="3.20.20.190">
    <property type="entry name" value="Phosphatidylinositol (PI) phosphodiesterase"/>
    <property type="match status" value="1"/>
</dbReference>
<sequence>MSYLASLTPHETAREVLDELLLGGDEFFRWKEGDPSYVPVHLSIDPQGYYILETPKGQALISEKKKRTHDLLLVSDMSPGRIRRCRNMANLMEAQGLELKAEKEDCFMCLVERIQGSDSGVHYIVNTSYTYFAHTDPGVIAHWCEAVNKLCYHTAQLNMDLFHQLDKILVKLKFEFVNEAGIIEMKNFQKILGLHNNKKKQIVEVLGQLRVLQESNTNLIIADMLTLDSIWEFYSRFGLRQDLESVFYSRSSNRPFLEVQKYVKFLNDEQKDLRRNIQLYPKTTVRPTLQMIRKFEIESKLEGDSEKRITFDCFHKLLMSDNSSAVDRSFLSRSEDLNFSLSNYFINSSHNTYLTGNQIASHSSVEMYIQALLLGSRCIELDCWDGNTEPVITHGNTLCSRIYFEEVVRAIADFAFLKSDLPIILSFENHCSPAQQHIMARYCIKYFGSKLLDHPLTRYPLDPGAPLPPPSALRNKILIKNKKGNHTQEPAESSGTTVDDKADRDDEELETDSVDQKLKDLVNYVEPIKFKSFEQSENLRFNYQMSSFSEVKALDNMQAEGENFRRYNITHFSRIYPAGARINSSNYMPQLFWNAGCQMVALNYQTPDLSMQLNQAKFEYNGNCGYLLKPELLRNADITFDPFSQTQPGNNVPTVLELKIISAQYLGAFFKDVQVQCELFGLPADTCRGQKHKNKWTKFVPYNGVLASWDYEKDKPIQFPRIICEELALLRLAVVDDNNNLVAHKVLPVNYLETGFRHIFLRDKYNHSIPLASLFVHIKLEDYVSPEMLCYVKMLENPEIVKNQPVNQEETDEAVFRQEALDALLYGTDIENTEPRSNKVKESPSSPPDPAKVIGPLDPNIEYDQPHIRTKRIHSDSLLKTPPKFPGNSTSSLPSARNVSQMDKLSGKPLPVIAAARNRNMITPLSIEFILKDCKEYNRMVKKNQKESEDLERYFGKESCKEVQKGGAHLRRMETMDVQISKLEKEKKKLVSRPSKLLKMQTISEELEKLRESREKQIDMFEAQQKVNIKSVEGNKARASAEQQRLQEITHKKLALKLVTENHQKLRDSFITKVQSSERKQLDKEIEIKKNEMIQSMMKMEHIQPDMLASVSKMIESQQADLKAIHEWELKCFQEISDRILGELEIEISQLDQSSAKSNSVSLVTGIDVLVSPPPSD</sequence>
<feature type="region of interest" description="Disordered" evidence="9">
    <location>
        <begin position="832"/>
        <end position="903"/>
    </location>
</feature>
<comment type="caution">
    <text evidence="11">The sequence shown here is derived from an EMBL/GenBank/DDBJ whole genome shotgun (WGS) entry which is preliminary data.</text>
</comment>
<dbReference type="EC" id="3.1.4.11" evidence="4"/>
<feature type="active site" evidence="5">
    <location>
        <position position="394"/>
    </location>
</feature>